<proteinExistence type="predicted"/>
<gene>
    <name evidence="1" type="ORF">DSO57_1018999</name>
</gene>
<dbReference type="EMBL" id="QTSX02007184">
    <property type="protein sequence ID" value="KAJ9049970.1"/>
    <property type="molecule type" value="Genomic_DNA"/>
</dbReference>
<name>A0ACC2RIT1_9FUNG</name>
<accession>A0ACC2RIT1</accession>
<protein>
    <submittedName>
        <fullName evidence="1">Uncharacterized protein</fullName>
    </submittedName>
</protein>
<dbReference type="Proteomes" id="UP001165960">
    <property type="component" value="Unassembled WGS sequence"/>
</dbReference>
<reference evidence="1" key="1">
    <citation type="submission" date="2022-04" db="EMBL/GenBank/DDBJ databases">
        <title>Genome of the entomopathogenic fungus Entomophthora muscae.</title>
        <authorList>
            <person name="Elya C."/>
            <person name="Lovett B.R."/>
            <person name="Lee E."/>
            <person name="Macias A.M."/>
            <person name="Hajek A.E."/>
            <person name="De Bivort B.L."/>
            <person name="Kasson M.T."/>
            <person name="De Fine Licht H.H."/>
            <person name="Stajich J.E."/>
        </authorList>
    </citation>
    <scope>NUCLEOTIDE SEQUENCE</scope>
    <source>
        <strain evidence="1">Berkeley</strain>
    </source>
</reference>
<evidence type="ECO:0000313" key="2">
    <source>
        <dbReference type="Proteomes" id="UP001165960"/>
    </source>
</evidence>
<keyword evidence="2" id="KW-1185">Reference proteome</keyword>
<evidence type="ECO:0000313" key="1">
    <source>
        <dbReference type="EMBL" id="KAJ9049970.1"/>
    </source>
</evidence>
<organism evidence="1 2">
    <name type="scientific">Entomophthora muscae</name>
    <dbReference type="NCBI Taxonomy" id="34485"/>
    <lineage>
        <taxon>Eukaryota</taxon>
        <taxon>Fungi</taxon>
        <taxon>Fungi incertae sedis</taxon>
        <taxon>Zoopagomycota</taxon>
        <taxon>Entomophthoromycotina</taxon>
        <taxon>Entomophthoromycetes</taxon>
        <taxon>Entomophthorales</taxon>
        <taxon>Entomophthoraceae</taxon>
        <taxon>Entomophthora</taxon>
    </lineage>
</organism>
<comment type="caution">
    <text evidence="1">The sequence shown here is derived from an EMBL/GenBank/DDBJ whole genome shotgun (WGS) entry which is preliminary data.</text>
</comment>
<sequence length="68" mass="7746">MGFDLSWVRKFNRHPVSRWTAAICRMFCVVEDLDLSSRAPFILKGALIQAQLPEPYQRKTTPPASILA</sequence>